<feature type="domain" description="Histidine kinase" evidence="3">
    <location>
        <begin position="489"/>
        <end position="684"/>
    </location>
</feature>
<dbReference type="InterPro" id="IPR011990">
    <property type="entry name" value="TPR-like_helical_dom_sf"/>
</dbReference>
<dbReference type="SMART" id="SM00387">
    <property type="entry name" value="HATPase_c"/>
    <property type="match status" value="1"/>
</dbReference>
<dbReference type="Gene3D" id="1.25.40.10">
    <property type="entry name" value="Tetratricopeptide repeat domain"/>
    <property type="match status" value="1"/>
</dbReference>
<dbReference type="PANTHER" id="PTHR43065:SF23">
    <property type="entry name" value="SENSOR HISTIDINE KINASE PDTAS"/>
    <property type="match status" value="1"/>
</dbReference>
<dbReference type="SUPFAM" id="SSF55874">
    <property type="entry name" value="ATPase domain of HSP90 chaperone/DNA topoisomerase II/histidine kinase"/>
    <property type="match status" value="1"/>
</dbReference>
<dbReference type="Pfam" id="PF07568">
    <property type="entry name" value="HisKA_2"/>
    <property type="match status" value="1"/>
</dbReference>
<dbReference type="Gene3D" id="3.30.450.20">
    <property type="entry name" value="PAS domain"/>
    <property type="match status" value="1"/>
</dbReference>
<keyword evidence="2" id="KW-0812">Transmembrane</keyword>
<dbReference type="InterPro" id="IPR011495">
    <property type="entry name" value="Sig_transdc_His_kin_sub2_dim/P"/>
</dbReference>
<gene>
    <name evidence="4" type="ORF">GO493_15050</name>
</gene>
<keyword evidence="2" id="KW-1133">Transmembrane helix</keyword>
<evidence type="ECO:0000256" key="1">
    <source>
        <dbReference type="PROSITE-ProRule" id="PRU00339"/>
    </source>
</evidence>
<name>A0A7K1U6I7_9BACT</name>
<dbReference type="Pfam" id="PF13174">
    <property type="entry name" value="TPR_6"/>
    <property type="match status" value="1"/>
</dbReference>
<sequence>MGEEEAIHIKYSDRLSGILICITVLLLPFTTMAQQTGIDAWMETRPVTHPISEALADMWMAKAETYNIYDEEQLTCRTGCYEQAIFLLKGTGNTLKEAMALQRLGDCYNHRGWLQPARTTLENSLALYRQVSCRQLQGVYNLLGNVLDQMGDYDKALQYGFLAAQTAEEQQDSSALLCTIYNRLGLTYYHLTDYQHALYYFQQSMAIAVKCRDTIAILTLGPNIANSFQRLGQPEDAVSVLEDMRDRYPITSNEDKITLAAGFAGSYVRMEQYGEAAKYIQQLEELSKTFSASNYMQDVVFAAVLNYYLATGQYHQVYRYGKAYKKYCEEGGYIHELLNDYLYLFKADSALGRSLAAIDWYQQYKLLNDSLYGEAKSRQIAQLQVKYETERKDHAIRLKDQDIRLLKEQSRLQQAALNHTRLTGGVITGGATLLVILLVMGYNRYQMKRAIHRQLQTQRRAINEQHEALHTLLLAQGTLLEEKQWLVKEIHHRVKNNLQTITSLLHTQTAYLDNKVAVKVIRESRSRMQAISLIHQKLFLSEGRSTVDMQLYTQELVAYFKDSFVCTQQISFQLEIAPVWLDVIQVVPVGLILNEALTNALKYAFTEKEEGTITVSLHCTLGEYLLLTIKDDGKGLPPDFEKHKHSSMGLLLMETLSEQLDGSLSVKGEKGTTVMLIFKPPHTRNSTPAIKNVLNKTA</sequence>
<dbReference type="AlphaFoldDB" id="A0A7K1U6I7"/>
<reference evidence="4 5" key="1">
    <citation type="submission" date="2019-12" db="EMBL/GenBank/DDBJ databases">
        <title>Chitinophaga sp. strain ysch24 (GDMCC 1.1355), whole genome shotgun sequence.</title>
        <authorList>
            <person name="Zhang X."/>
        </authorList>
    </citation>
    <scope>NUCLEOTIDE SEQUENCE [LARGE SCALE GENOMIC DNA]</scope>
    <source>
        <strain evidence="5">ysch24</strain>
    </source>
</reference>
<dbReference type="InterPro" id="IPR005467">
    <property type="entry name" value="His_kinase_dom"/>
</dbReference>
<dbReference type="Pfam" id="PF02518">
    <property type="entry name" value="HATPase_c"/>
    <property type="match status" value="1"/>
</dbReference>
<keyword evidence="1" id="KW-0802">TPR repeat</keyword>
<dbReference type="PANTHER" id="PTHR43065">
    <property type="entry name" value="SENSOR HISTIDINE KINASE"/>
    <property type="match status" value="1"/>
</dbReference>
<dbReference type="Pfam" id="PF13424">
    <property type="entry name" value="TPR_12"/>
    <property type="match status" value="1"/>
</dbReference>
<comment type="caution">
    <text evidence="4">The sequence shown here is derived from an EMBL/GenBank/DDBJ whole genome shotgun (WGS) entry which is preliminary data.</text>
</comment>
<dbReference type="SMART" id="SM00028">
    <property type="entry name" value="TPR"/>
    <property type="match status" value="4"/>
</dbReference>
<dbReference type="SUPFAM" id="SSF48452">
    <property type="entry name" value="TPR-like"/>
    <property type="match status" value="1"/>
</dbReference>
<dbReference type="EMBL" id="WRXN01000006">
    <property type="protein sequence ID" value="MVT09585.1"/>
    <property type="molecule type" value="Genomic_DNA"/>
</dbReference>
<keyword evidence="2" id="KW-0472">Membrane</keyword>
<dbReference type="InterPro" id="IPR003594">
    <property type="entry name" value="HATPase_dom"/>
</dbReference>
<evidence type="ECO:0000259" key="3">
    <source>
        <dbReference type="PROSITE" id="PS50109"/>
    </source>
</evidence>
<keyword evidence="5" id="KW-1185">Reference proteome</keyword>
<evidence type="ECO:0000256" key="2">
    <source>
        <dbReference type="SAM" id="Phobius"/>
    </source>
</evidence>
<feature type="repeat" description="TPR" evidence="1">
    <location>
        <begin position="178"/>
        <end position="211"/>
    </location>
</feature>
<dbReference type="RefSeq" id="WP_157307031.1">
    <property type="nucleotide sequence ID" value="NZ_WRXN01000006.1"/>
</dbReference>
<evidence type="ECO:0000313" key="5">
    <source>
        <dbReference type="Proteomes" id="UP000461730"/>
    </source>
</evidence>
<dbReference type="Proteomes" id="UP000461730">
    <property type="component" value="Unassembled WGS sequence"/>
</dbReference>
<dbReference type="InterPro" id="IPR019734">
    <property type="entry name" value="TPR_rpt"/>
</dbReference>
<feature type="transmembrane region" description="Helical" evidence="2">
    <location>
        <begin position="422"/>
        <end position="443"/>
    </location>
</feature>
<dbReference type="InterPro" id="IPR036890">
    <property type="entry name" value="HATPase_C_sf"/>
</dbReference>
<organism evidence="4 5">
    <name type="scientific">Chitinophaga tropicalis</name>
    <dbReference type="NCBI Taxonomy" id="2683588"/>
    <lineage>
        <taxon>Bacteria</taxon>
        <taxon>Pseudomonadati</taxon>
        <taxon>Bacteroidota</taxon>
        <taxon>Chitinophagia</taxon>
        <taxon>Chitinophagales</taxon>
        <taxon>Chitinophagaceae</taxon>
        <taxon>Chitinophaga</taxon>
    </lineage>
</organism>
<proteinExistence type="predicted"/>
<dbReference type="PROSITE" id="PS50109">
    <property type="entry name" value="HIS_KIN"/>
    <property type="match status" value="1"/>
</dbReference>
<dbReference type="Gene3D" id="3.30.565.10">
    <property type="entry name" value="Histidine kinase-like ATPase, C-terminal domain"/>
    <property type="match status" value="1"/>
</dbReference>
<dbReference type="PROSITE" id="PS50005">
    <property type="entry name" value="TPR"/>
    <property type="match status" value="1"/>
</dbReference>
<protein>
    <submittedName>
        <fullName evidence="4">Tetratricopeptide repeat protein</fullName>
    </submittedName>
</protein>
<accession>A0A7K1U6I7</accession>
<evidence type="ECO:0000313" key="4">
    <source>
        <dbReference type="EMBL" id="MVT09585.1"/>
    </source>
</evidence>